<dbReference type="Proteomes" id="UP001175226">
    <property type="component" value="Unassembled WGS sequence"/>
</dbReference>
<name>A0AA39IUR6_9AGAR</name>
<keyword evidence="3" id="KW-1185">Reference proteome</keyword>
<reference evidence="2" key="1">
    <citation type="submission" date="2023-06" db="EMBL/GenBank/DDBJ databases">
        <authorList>
            <consortium name="Lawrence Berkeley National Laboratory"/>
            <person name="Ahrendt S."/>
            <person name="Sahu N."/>
            <person name="Indic B."/>
            <person name="Wong-Bajracharya J."/>
            <person name="Merenyi Z."/>
            <person name="Ke H.-M."/>
            <person name="Monk M."/>
            <person name="Kocsube S."/>
            <person name="Drula E."/>
            <person name="Lipzen A."/>
            <person name="Balint B."/>
            <person name="Henrissat B."/>
            <person name="Andreopoulos B."/>
            <person name="Martin F.M."/>
            <person name="Harder C.B."/>
            <person name="Rigling D."/>
            <person name="Ford K.L."/>
            <person name="Foster G.D."/>
            <person name="Pangilinan J."/>
            <person name="Papanicolaou A."/>
            <person name="Barry K."/>
            <person name="LaButti K."/>
            <person name="Viragh M."/>
            <person name="Koriabine M."/>
            <person name="Yan M."/>
            <person name="Riley R."/>
            <person name="Champramary S."/>
            <person name="Plett K.L."/>
            <person name="Tsai I.J."/>
            <person name="Slot J."/>
            <person name="Sipos G."/>
            <person name="Plett J."/>
            <person name="Nagy L.G."/>
            <person name="Grigoriev I.V."/>
        </authorList>
    </citation>
    <scope>NUCLEOTIDE SEQUENCE</scope>
    <source>
        <strain evidence="2">FPL87.14</strain>
    </source>
</reference>
<feature type="transmembrane region" description="Helical" evidence="1">
    <location>
        <begin position="20"/>
        <end position="39"/>
    </location>
</feature>
<protein>
    <submittedName>
        <fullName evidence="2">Uncharacterized protein</fullName>
    </submittedName>
</protein>
<accession>A0AA39IUR6</accession>
<keyword evidence="1" id="KW-1133">Transmembrane helix</keyword>
<keyword evidence="1" id="KW-0812">Transmembrane</keyword>
<organism evidence="2 3">
    <name type="scientific">Armillaria borealis</name>
    <dbReference type="NCBI Taxonomy" id="47425"/>
    <lineage>
        <taxon>Eukaryota</taxon>
        <taxon>Fungi</taxon>
        <taxon>Dikarya</taxon>
        <taxon>Basidiomycota</taxon>
        <taxon>Agaricomycotina</taxon>
        <taxon>Agaricomycetes</taxon>
        <taxon>Agaricomycetidae</taxon>
        <taxon>Agaricales</taxon>
        <taxon>Marasmiineae</taxon>
        <taxon>Physalacriaceae</taxon>
        <taxon>Armillaria</taxon>
    </lineage>
</organism>
<evidence type="ECO:0000256" key="1">
    <source>
        <dbReference type="SAM" id="Phobius"/>
    </source>
</evidence>
<feature type="transmembrane region" description="Helical" evidence="1">
    <location>
        <begin position="98"/>
        <end position="116"/>
    </location>
</feature>
<dbReference type="EMBL" id="JAUEPT010000171">
    <property type="protein sequence ID" value="KAK0430109.1"/>
    <property type="molecule type" value="Genomic_DNA"/>
</dbReference>
<gene>
    <name evidence="2" type="ORF">EV421DRAFT_1744484</name>
</gene>
<dbReference type="AlphaFoldDB" id="A0AA39IUR6"/>
<comment type="caution">
    <text evidence="2">The sequence shown here is derived from an EMBL/GenBank/DDBJ whole genome shotgun (WGS) entry which is preliminary data.</text>
</comment>
<sequence length="120" mass="13675">MARIPAQFADMKAIFLYKEWLYITCTMRVLFDLIAIKILSLGMAMEMTQQVMTEGLEHQNEQTDTWLLDAHEEGDGQALMESLYPQDLQVHEVKTVRVILMMAMTTMGTPLVFIAASTND</sequence>
<proteinExistence type="predicted"/>
<keyword evidence="1" id="KW-0472">Membrane</keyword>
<evidence type="ECO:0000313" key="2">
    <source>
        <dbReference type="EMBL" id="KAK0430109.1"/>
    </source>
</evidence>
<evidence type="ECO:0000313" key="3">
    <source>
        <dbReference type="Proteomes" id="UP001175226"/>
    </source>
</evidence>